<dbReference type="AlphaFoldDB" id="A0A562LAS1"/>
<protein>
    <submittedName>
        <fullName evidence="1">Uncharacterized protein</fullName>
    </submittedName>
</protein>
<reference evidence="1 2" key="1">
    <citation type="journal article" date="2015" name="Stand. Genomic Sci.">
        <title>Genomic Encyclopedia of Bacterial and Archaeal Type Strains, Phase III: the genomes of soil and plant-associated and newly described type strains.</title>
        <authorList>
            <person name="Whitman W.B."/>
            <person name="Woyke T."/>
            <person name="Klenk H.P."/>
            <person name="Zhou Y."/>
            <person name="Lilburn T.G."/>
            <person name="Beck B.J."/>
            <person name="De Vos P."/>
            <person name="Vandamme P."/>
            <person name="Eisen J.A."/>
            <person name="Garrity G."/>
            <person name="Hugenholtz P."/>
            <person name="Kyrpides N.C."/>
        </authorList>
    </citation>
    <scope>NUCLEOTIDE SEQUENCE [LARGE SCALE GENOMIC DNA]</scope>
    <source>
        <strain evidence="1 2">CGMCC 1.10821</strain>
    </source>
</reference>
<name>A0A562LAS1_9GAMM</name>
<accession>A0A562LAS1</accession>
<sequence>MAPSREAPLMASLLNNIEQDQVTASAARSLPPPQPAAKTVEALPAARDSSAMDVLVKQINDGEAVASAEVVATRTETVQVAMRRCPRANTRAGLRCREKVCSRFRGLDRACPD</sequence>
<keyword evidence="2" id="KW-1185">Reference proteome</keyword>
<evidence type="ECO:0000313" key="1">
    <source>
        <dbReference type="EMBL" id="TWI04757.1"/>
    </source>
</evidence>
<proteinExistence type="predicted"/>
<dbReference type="EMBL" id="VLKN01000002">
    <property type="protein sequence ID" value="TWI04757.1"/>
    <property type="molecule type" value="Genomic_DNA"/>
</dbReference>
<evidence type="ECO:0000313" key="2">
    <source>
        <dbReference type="Proteomes" id="UP000315167"/>
    </source>
</evidence>
<dbReference type="Proteomes" id="UP000315167">
    <property type="component" value="Unassembled WGS sequence"/>
</dbReference>
<gene>
    <name evidence="1" type="ORF">IP90_00893</name>
</gene>
<comment type="caution">
    <text evidence="1">The sequence shown here is derived from an EMBL/GenBank/DDBJ whole genome shotgun (WGS) entry which is preliminary data.</text>
</comment>
<organism evidence="1 2">
    <name type="scientific">Luteimonas cucumeris</name>
    <dbReference type="NCBI Taxonomy" id="985012"/>
    <lineage>
        <taxon>Bacteria</taxon>
        <taxon>Pseudomonadati</taxon>
        <taxon>Pseudomonadota</taxon>
        <taxon>Gammaproteobacteria</taxon>
        <taxon>Lysobacterales</taxon>
        <taxon>Lysobacteraceae</taxon>
        <taxon>Luteimonas</taxon>
    </lineage>
</organism>